<proteinExistence type="predicted"/>
<dbReference type="Proteomes" id="UP000027238">
    <property type="component" value="Unassembled WGS sequence"/>
</dbReference>
<dbReference type="AlphaFoldDB" id="A0A066X9R7"/>
<evidence type="ECO:0000313" key="1">
    <source>
        <dbReference type="EMBL" id="KDN65918.1"/>
    </source>
</evidence>
<sequence length="212" mass="22883">MAHYQGEKKRASGIAHAAAAQSATAGTVPIDAAYASAHPVSDLVFYSTFMIGPPKARSGTRIEPKMDLPSSFTAPGLRDLMLGFHYRPTQPHPGYSRISLDPEPKPLAFGPTLFRGFIRQVDICPKRINHLVIGLAEPLWLLPRPGGGGVIVFLACVRLARNIPWLGYAVILSLSRVSRPASSLDAAVEAFSPFSDDLARSPLLMPELTLTK</sequence>
<accession>A0A066X9R7</accession>
<name>A0A066X9R7_COLSU</name>
<comment type="caution">
    <text evidence="1">The sequence shown here is derived from an EMBL/GenBank/DDBJ whole genome shotgun (WGS) entry which is preliminary data.</text>
</comment>
<evidence type="ECO:0000313" key="2">
    <source>
        <dbReference type="Proteomes" id="UP000027238"/>
    </source>
</evidence>
<keyword evidence="2" id="KW-1185">Reference proteome</keyword>
<gene>
    <name evidence="1" type="ORF">CSUB01_02610</name>
</gene>
<organism evidence="1 2">
    <name type="scientific">Colletotrichum sublineola</name>
    <name type="common">Sorghum anthracnose fungus</name>
    <dbReference type="NCBI Taxonomy" id="1173701"/>
    <lineage>
        <taxon>Eukaryota</taxon>
        <taxon>Fungi</taxon>
        <taxon>Dikarya</taxon>
        <taxon>Ascomycota</taxon>
        <taxon>Pezizomycotina</taxon>
        <taxon>Sordariomycetes</taxon>
        <taxon>Hypocreomycetidae</taxon>
        <taxon>Glomerellales</taxon>
        <taxon>Glomerellaceae</taxon>
        <taxon>Colletotrichum</taxon>
        <taxon>Colletotrichum graminicola species complex</taxon>
    </lineage>
</organism>
<dbReference type="EMBL" id="JMSE01000973">
    <property type="protein sequence ID" value="KDN65918.1"/>
    <property type="molecule type" value="Genomic_DNA"/>
</dbReference>
<protein>
    <submittedName>
        <fullName evidence="1">Uncharacterized protein</fullName>
    </submittedName>
</protein>
<dbReference type="HOGENOM" id="CLU_1299631_0_0_1"/>
<reference evidence="2" key="1">
    <citation type="journal article" date="2014" name="Genome Announc.">
        <title>Draft genome sequence of Colletotrichum sublineola, a destructive pathogen of cultivated sorghum.</title>
        <authorList>
            <person name="Baroncelli R."/>
            <person name="Sanz-Martin J.M."/>
            <person name="Rech G.E."/>
            <person name="Sukno S.A."/>
            <person name="Thon M.R."/>
        </authorList>
    </citation>
    <scope>NUCLEOTIDE SEQUENCE [LARGE SCALE GENOMIC DNA]</scope>
    <source>
        <strain evidence="2">TX430BB</strain>
    </source>
</reference>